<dbReference type="Gene3D" id="3.40.50.1240">
    <property type="entry name" value="Phosphoglycerate mutase-like"/>
    <property type="match status" value="1"/>
</dbReference>
<dbReference type="InterPro" id="IPR029033">
    <property type="entry name" value="His_PPase_superfam"/>
</dbReference>
<dbReference type="InterPro" id="IPR001345">
    <property type="entry name" value="PG/BPGM_mutase_AS"/>
</dbReference>
<dbReference type="RefSeq" id="WP_090708306.1">
    <property type="nucleotide sequence ID" value="NZ_FOVM01000001.1"/>
</dbReference>
<dbReference type="PANTHER" id="PTHR48100">
    <property type="entry name" value="BROAD-SPECIFICITY PHOSPHATASE YOR283W-RELATED"/>
    <property type="match status" value="1"/>
</dbReference>
<dbReference type="Proteomes" id="UP000198867">
    <property type="component" value="Unassembled WGS sequence"/>
</dbReference>
<dbReference type="PANTHER" id="PTHR48100:SF58">
    <property type="entry name" value="PE-PGRS FAMILY PROTEIN PE_PGRS11"/>
    <property type="match status" value="1"/>
</dbReference>
<evidence type="ECO:0000313" key="1">
    <source>
        <dbReference type="EMBL" id="SFN39577.1"/>
    </source>
</evidence>
<proteinExistence type="predicted"/>
<dbReference type="AlphaFoldDB" id="A0A1I4YNL8"/>
<sequence length="219" mass="23178">MRLLLIRHGQTPANVLGLLDTAHPGPGLTELGRRQAEAVPGALRNEAIEGIFVSTLLRTQLTAEPLAEERGLARRITEGLHEIEAGELEGLSSYADQIRYMEVAFSWAAGELDVTMPGGPDGHEFFGRFDNAIEAIEREHDGTVAVVSHGAAIRTWTAGRTGNVDVQHAAANALANTGIVIANGSMADGWVVEEWDGTPIGGPQLLDVSADDPTGESLA</sequence>
<dbReference type="OrthoDB" id="9793115at2"/>
<dbReference type="GO" id="GO:0016791">
    <property type="term" value="F:phosphatase activity"/>
    <property type="evidence" value="ECO:0007669"/>
    <property type="project" value="TreeGrafter"/>
</dbReference>
<dbReference type="InterPro" id="IPR013078">
    <property type="entry name" value="His_Pase_superF_clade-1"/>
</dbReference>
<dbReference type="GO" id="GO:0005737">
    <property type="term" value="C:cytoplasm"/>
    <property type="evidence" value="ECO:0007669"/>
    <property type="project" value="TreeGrafter"/>
</dbReference>
<organism evidence="1 2">
    <name type="scientific">Mycetocola miduiensis</name>
    <dbReference type="NCBI Taxonomy" id="995034"/>
    <lineage>
        <taxon>Bacteria</taxon>
        <taxon>Bacillati</taxon>
        <taxon>Actinomycetota</taxon>
        <taxon>Actinomycetes</taxon>
        <taxon>Micrococcales</taxon>
        <taxon>Microbacteriaceae</taxon>
        <taxon>Mycetocola</taxon>
    </lineage>
</organism>
<gene>
    <name evidence="1" type="ORF">SAMN05216219_0379</name>
</gene>
<dbReference type="CDD" id="cd07067">
    <property type="entry name" value="HP_PGM_like"/>
    <property type="match status" value="1"/>
</dbReference>
<dbReference type="EMBL" id="FOVM01000001">
    <property type="protein sequence ID" value="SFN39577.1"/>
    <property type="molecule type" value="Genomic_DNA"/>
</dbReference>
<dbReference type="SMART" id="SM00855">
    <property type="entry name" value="PGAM"/>
    <property type="match status" value="1"/>
</dbReference>
<protein>
    <submittedName>
        <fullName evidence="1">Probable phosphoglycerate mutase</fullName>
    </submittedName>
</protein>
<keyword evidence="2" id="KW-1185">Reference proteome</keyword>
<accession>A0A1I4YNL8</accession>
<reference evidence="2" key="1">
    <citation type="submission" date="2016-10" db="EMBL/GenBank/DDBJ databases">
        <authorList>
            <person name="Varghese N."/>
            <person name="Submissions S."/>
        </authorList>
    </citation>
    <scope>NUCLEOTIDE SEQUENCE [LARGE SCALE GENOMIC DNA]</scope>
    <source>
        <strain evidence="2">CGMCC 1.11101</strain>
    </source>
</reference>
<name>A0A1I4YNL8_9MICO</name>
<dbReference type="Pfam" id="PF00300">
    <property type="entry name" value="His_Phos_1"/>
    <property type="match status" value="1"/>
</dbReference>
<dbReference type="STRING" id="995034.SAMN05216219_0379"/>
<dbReference type="SUPFAM" id="SSF53254">
    <property type="entry name" value="Phosphoglycerate mutase-like"/>
    <property type="match status" value="1"/>
</dbReference>
<dbReference type="PROSITE" id="PS00175">
    <property type="entry name" value="PG_MUTASE"/>
    <property type="match status" value="1"/>
</dbReference>
<dbReference type="InterPro" id="IPR050275">
    <property type="entry name" value="PGM_Phosphatase"/>
</dbReference>
<evidence type="ECO:0000313" key="2">
    <source>
        <dbReference type="Proteomes" id="UP000198867"/>
    </source>
</evidence>